<organism evidence="3 4">
    <name type="scientific">Exophiala mesophila</name>
    <name type="common">Black yeast-like fungus</name>
    <dbReference type="NCBI Taxonomy" id="212818"/>
    <lineage>
        <taxon>Eukaryota</taxon>
        <taxon>Fungi</taxon>
        <taxon>Dikarya</taxon>
        <taxon>Ascomycota</taxon>
        <taxon>Pezizomycotina</taxon>
        <taxon>Eurotiomycetes</taxon>
        <taxon>Chaetothyriomycetidae</taxon>
        <taxon>Chaetothyriales</taxon>
        <taxon>Herpotrichiellaceae</taxon>
        <taxon>Exophiala</taxon>
    </lineage>
</organism>
<feature type="compositionally biased region" description="Low complexity" evidence="2">
    <location>
        <begin position="551"/>
        <end position="561"/>
    </location>
</feature>
<dbReference type="EMBL" id="NAJM01000065">
    <property type="protein sequence ID" value="RVX66271.1"/>
    <property type="molecule type" value="Genomic_DNA"/>
</dbReference>
<gene>
    <name evidence="3" type="ORF">B0A52_10198</name>
</gene>
<comment type="caution">
    <text evidence="3">The sequence shown here is derived from an EMBL/GenBank/DDBJ whole genome shotgun (WGS) entry which is preliminary data.</text>
</comment>
<feature type="coiled-coil region" evidence="1">
    <location>
        <begin position="183"/>
        <end position="210"/>
    </location>
</feature>
<evidence type="ECO:0000313" key="3">
    <source>
        <dbReference type="EMBL" id="RVX66271.1"/>
    </source>
</evidence>
<feature type="compositionally biased region" description="Polar residues" evidence="2">
    <location>
        <begin position="37"/>
        <end position="56"/>
    </location>
</feature>
<dbReference type="VEuPathDB" id="FungiDB:PV10_04130"/>
<feature type="region of interest" description="Disordered" evidence="2">
    <location>
        <begin position="1"/>
        <end position="87"/>
    </location>
</feature>
<name>A0A438MRK1_EXOME</name>
<feature type="compositionally biased region" description="Low complexity" evidence="2">
    <location>
        <begin position="916"/>
        <end position="932"/>
    </location>
</feature>
<feature type="compositionally biased region" description="Polar residues" evidence="2">
    <location>
        <begin position="903"/>
        <end position="915"/>
    </location>
</feature>
<keyword evidence="1" id="KW-0175">Coiled coil</keyword>
<dbReference type="AlphaFoldDB" id="A0A438MRK1"/>
<evidence type="ECO:0000313" key="4">
    <source>
        <dbReference type="Proteomes" id="UP000288859"/>
    </source>
</evidence>
<proteinExistence type="predicted"/>
<feature type="compositionally biased region" description="Low complexity" evidence="2">
    <location>
        <begin position="13"/>
        <end position="28"/>
    </location>
</feature>
<evidence type="ECO:0000256" key="1">
    <source>
        <dbReference type="SAM" id="Coils"/>
    </source>
</evidence>
<feature type="compositionally biased region" description="Polar residues" evidence="2">
    <location>
        <begin position="635"/>
        <end position="650"/>
    </location>
</feature>
<feature type="region of interest" description="Disordered" evidence="2">
    <location>
        <begin position="536"/>
        <end position="592"/>
    </location>
</feature>
<feature type="region of interest" description="Disordered" evidence="2">
    <location>
        <begin position="903"/>
        <end position="946"/>
    </location>
</feature>
<feature type="region of interest" description="Disordered" evidence="2">
    <location>
        <begin position="631"/>
        <end position="655"/>
    </location>
</feature>
<dbReference type="OrthoDB" id="10336873at2759"/>
<feature type="compositionally biased region" description="Low complexity" evidence="2">
    <location>
        <begin position="574"/>
        <end position="588"/>
    </location>
</feature>
<accession>A0A438MRK1</accession>
<evidence type="ECO:0000256" key="2">
    <source>
        <dbReference type="SAM" id="MobiDB-lite"/>
    </source>
</evidence>
<reference evidence="3 4" key="1">
    <citation type="submission" date="2017-03" db="EMBL/GenBank/DDBJ databases">
        <title>Genomes of endolithic fungi from Antarctica.</title>
        <authorList>
            <person name="Coleine C."/>
            <person name="Masonjones S."/>
            <person name="Stajich J.E."/>
        </authorList>
    </citation>
    <scope>NUCLEOTIDE SEQUENCE [LARGE SCALE GENOMIC DNA]</scope>
    <source>
        <strain evidence="3 4">CCFEE 6314</strain>
    </source>
</reference>
<protein>
    <submittedName>
        <fullName evidence="3">Uncharacterized protein</fullName>
    </submittedName>
</protein>
<sequence length="976" mass="107951">MAAADPDEGFVKSSCRSQSPSGSRQQTSNLPPMIVEQDSSLEASSMFSKRQSSPQVTHEDAGNPMYTSPSSNRRSRTPRPKAFRPQSQSLEAAAIVVTTSPLQTAMVDPPLAFDHLQPEPLAPPHTPCLRSAIDFDHSAKDVPLPVTPGTAGVVPSDEGYCSSLQNDLTARLENTENALVVQKHEYQKTIDKLEILIEDLSRDLHTTKVRFQQKSDQNGVLKMETRRATQEKSDAEERERVTKLALQRSRTEFRELRSVMDMQQNMLREYTIKNQDLTTQRDTSSSKVKTLETSLAETIVVKETCLKELQRCREICQRLCEERKYIRYWTEKIMELKSKDGADYMLLCDHLKNQSVHRTDENHTMSISPLVPQQTMAQALEVASASPFSEISRKESSPHETKIESGLDHELVTTKVFKASFWDKYDLKQVPHSALEMHNLQPLSSNMIKTLNLRLETGNTSVEVIDAILTDALNNFHALAIARNLDSHQIFSSDDIRISEVSTSSSSGSTKPTLKLRIPRVARPVQPVGQRPIIPYVTRHQPARPPRKDSTVSSATSSDVSYHNDRMRIKRRGSSISTTPRTTPESESQISAVSASRFPRLFGLRGGSGGSRRSILSFSSSESWLPSITWCEDQGTPSTGSERGIQTTTKSPRRTHGDGVLRVLGKLYLHAESLILAFIIGTFLITRPFSNSFNGHDDEVFSRHLPENVTMSHPVVDTTVRPLGKMFVTSNPMTLMNTTELLLCKTAPHKSPNESQILTQCANLIEVDGFGDNQTTATTSLQDIQRMVKPVVETQYITVFADGAISPSVSCPGPPPPPPPPPPPVECPKPEPAACPIQSPVFRCPHPYSYPDPCPCLEDIGPKKPFNPTAKYSKMKAKAIAFPPGFPSGSAQRSDFTANMTSAGEQNQQVHTLSDSAGISGSRYGSGSSSPSSHDRPRRPTKVNIIKWGDHVRPGHLGPIPPIQRLLSAIRNKLLS</sequence>
<feature type="compositionally biased region" description="Basic residues" evidence="2">
    <location>
        <begin position="73"/>
        <end position="82"/>
    </location>
</feature>
<dbReference type="Proteomes" id="UP000288859">
    <property type="component" value="Unassembled WGS sequence"/>
</dbReference>